<feature type="compositionally biased region" description="Basic and acidic residues" evidence="4">
    <location>
        <begin position="855"/>
        <end position="865"/>
    </location>
</feature>
<keyword evidence="8" id="KW-1185">Reference proteome</keyword>
<reference evidence="8" key="1">
    <citation type="submission" date="2011-04" db="EMBL/GenBank/DDBJ databases">
        <title>The complete genome of Spirochaeta coccoides DSM 17374.</title>
        <authorList>
            <person name="Lucas S."/>
            <person name="Copeland A."/>
            <person name="Lapidus A."/>
            <person name="Bruce D."/>
            <person name="Goodwin L."/>
            <person name="Pitluck S."/>
            <person name="Peters L."/>
            <person name="Kyrpides N."/>
            <person name="Mavromatis K."/>
            <person name="Pagani I."/>
            <person name="Ivanova N."/>
            <person name="Ovchinnikova G."/>
            <person name="Lu M."/>
            <person name="Detter J.C."/>
            <person name="Tapia R."/>
            <person name="Han C."/>
            <person name="Land M."/>
            <person name="Hauser L."/>
            <person name="Markowitz V."/>
            <person name="Cheng J.-F."/>
            <person name="Hugenholtz P."/>
            <person name="Woyke T."/>
            <person name="Wu D."/>
            <person name="Spring S."/>
            <person name="Schroeder M."/>
            <person name="Brambilla E."/>
            <person name="Klenk H.-P."/>
            <person name="Eisen J.A."/>
        </authorList>
    </citation>
    <scope>NUCLEOTIDE SEQUENCE [LARGE SCALE GENOMIC DNA]</scope>
    <source>
        <strain evidence="8">ATCC BAA-1237 / DSM 17374 / SPN1</strain>
    </source>
</reference>
<protein>
    <submittedName>
        <fullName evidence="7">rRNA (Guanine-N(2)-)-methyltransferase</fullName>
        <ecNumber evidence="7">2.1.1.171</ecNumber>
    </submittedName>
</protein>
<reference evidence="7 8" key="2">
    <citation type="journal article" date="2012" name="Stand. Genomic Sci.">
        <title>Complete genome sequence of the termite hindgut bacterium Spirochaeta coccoides type strain (SPN1(T)), reclassification in the genus Sphaerochaeta as Sphaerochaeta coccoides comb. nov. and emendations of the family Spirochaetaceae and the genus Sphaerochaeta.</title>
        <authorList>
            <person name="Abt B."/>
            <person name="Han C."/>
            <person name="Scheuner C."/>
            <person name="Lu M."/>
            <person name="Lapidus A."/>
            <person name="Nolan M."/>
            <person name="Lucas S."/>
            <person name="Hammon N."/>
            <person name="Deshpande S."/>
            <person name="Cheng J.F."/>
            <person name="Tapia R."/>
            <person name="Goodwin L.A."/>
            <person name="Pitluck S."/>
            <person name="Liolios K."/>
            <person name="Pagani I."/>
            <person name="Ivanova N."/>
            <person name="Mavromatis K."/>
            <person name="Mikhailova N."/>
            <person name="Huntemann M."/>
            <person name="Pati A."/>
            <person name="Chen A."/>
            <person name="Palaniappan K."/>
            <person name="Land M."/>
            <person name="Hauser L."/>
            <person name="Brambilla E.M."/>
            <person name="Rohde M."/>
            <person name="Spring S."/>
            <person name="Gronow S."/>
            <person name="Goker M."/>
            <person name="Woyke T."/>
            <person name="Bristow J."/>
            <person name="Eisen J.A."/>
            <person name="Markowitz V."/>
            <person name="Hugenholtz P."/>
            <person name="Kyrpides N.C."/>
            <person name="Klenk H.P."/>
            <person name="Detter J.C."/>
        </authorList>
    </citation>
    <scope>NUCLEOTIDE SEQUENCE [LARGE SCALE GENOMIC DNA]</scope>
    <source>
        <strain evidence="8">ATCC BAA-1237 / DSM 17374 / SPN1</strain>
    </source>
</reference>
<dbReference type="Gene3D" id="3.30.750.80">
    <property type="entry name" value="RNA methyltransferase domain (HRMD) like"/>
    <property type="match status" value="1"/>
</dbReference>
<keyword evidence="1 7" id="KW-0489">Methyltransferase</keyword>
<name>F4GIP3_PARC1</name>
<evidence type="ECO:0000256" key="2">
    <source>
        <dbReference type="ARBA" id="ARBA00022679"/>
    </source>
</evidence>
<dbReference type="STRING" id="760011.Spico_0953"/>
<dbReference type="SUPFAM" id="SSF53335">
    <property type="entry name" value="S-adenosyl-L-methionine-dependent methyltransferases"/>
    <property type="match status" value="1"/>
</dbReference>
<feature type="compositionally biased region" description="Basic and acidic residues" evidence="4">
    <location>
        <begin position="543"/>
        <end position="844"/>
    </location>
</feature>
<accession>F4GIP3</accession>
<feature type="compositionally biased region" description="Acidic residues" evidence="4">
    <location>
        <begin position="492"/>
        <end position="525"/>
    </location>
</feature>
<dbReference type="Proteomes" id="UP000007939">
    <property type="component" value="Chromosome"/>
</dbReference>
<evidence type="ECO:0000256" key="1">
    <source>
        <dbReference type="ARBA" id="ARBA00022603"/>
    </source>
</evidence>
<dbReference type="EC" id="2.1.1.171" evidence="7"/>
<feature type="transmembrane region" description="Helical" evidence="5">
    <location>
        <begin position="45"/>
        <end position="65"/>
    </location>
</feature>
<dbReference type="EMBL" id="CP002659">
    <property type="protein sequence ID" value="AEC02177.1"/>
    <property type="molecule type" value="Genomic_DNA"/>
</dbReference>
<dbReference type="PANTHER" id="PTHR43042:SF3">
    <property type="entry name" value="RIBOSOMAL RNA LARGE SUBUNIT METHYLTRANSFERASE YWBD-RELATED"/>
    <property type="match status" value="1"/>
</dbReference>
<dbReference type="Pfam" id="PF10672">
    <property type="entry name" value="Methyltrans_SAM"/>
    <property type="match status" value="1"/>
</dbReference>
<dbReference type="PANTHER" id="PTHR43042">
    <property type="entry name" value="SAM-DEPENDENT METHYLTRANSFERASE"/>
    <property type="match status" value="1"/>
</dbReference>
<dbReference type="GO" id="GO:0052913">
    <property type="term" value="F:16S rRNA (guanine(966)-N(2))-methyltransferase activity"/>
    <property type="evidence" value="ECO:0007669"/>
    <property type="project" value="UniProtKB-EC"/>
</dbReference>
<dbReference type="InterPro" id="IPR019614">
    <property type="entry name" value="SAM-dep_methyl-trfase"/>
</dbReference>
<feature type="compositionally biased region" description="Low complexity" evidence="4">
    <location>
        <begin position="436"/>
        <end position="449"/>
    </location>
</feature>
<evidence type="ECO:0000256" key="4">
    <source>
        <dbReference type="SAM" id="MobiDB-lite"/>
    </source>
</evidence>
<dbReference type="AlphaFoldDB" id="F4GIP3"/>
<sequence length="865" mass="100759">MNVFRKVQKKLLATSLTRSYFPPSLSSNCETMEVVKYQLLFFQYFMYYLTSILCVVMVCDILALARWRPVSIEDFAVKDFGKILKKNALAMRRLMLKTDTNCMRVYDRNLESVPLTVDLYASYARITDYSDGWFDEKDLDVCVDVVSRMLYVSDDHVMVHTRDKREGREQHEAVDEEECEVEVKENGLTFTVELRKRIDTGLFLDHMMTRQMVRELAHGATVLNLFSYTGSFSVYAASGGAAKVVSVDMSPTYSTWCVNNLRSNGFFGSQVPCVTSDAYAFVIKALWEGQKYDLIIFDPPSFSNSRRMKKDFDVQRDHLKWFRLLNGLLKKGSLLLFSTNLSGFKMKGDRIQGFELKEITQDVRAPGFARRRISTRSWILEKEYDVDILAADVADGVLAEAQGADEAIEIVAQEEKPVARKRAPRKTKKEKEAEEMAAAAESLSEGSAEAQEEKPAPRKKAARKAKQVEVVEEEISEEEKAEMDISAATDEFLTEELSDDSDEFLAEDEDAVIDEDDDEDEDSDDSFLSLEWGEEPALSPASKAERGFSKDDSDNGRDNARGRKAFEERRDERKNGDRPRYNDERGSRSFDRPRGGDRPFDRSRDDRPRYNSDRPRFNDDRPRGGDRPFDRSRDDRPRFSRDRDDRGGRPFDRSRDDRPRYNSDRPSFSRDRDDRGGRPFDRSRDDRPRYNSDRPSFSRDRDDRGGRPFDRSRDDRPRFNSDRPSFSRDRDDRGGRPFDRPRGGDRPFDRSRDDRPRYNSDRPSFSRDRDDRGGRPFDRSRDDRPRFNSDRPSFSRDRDDRGGRPFDRPRGGDRPFDRSRDDRPRFNSDRPRFNEDRPRTESKKRGPRPYGFEFAESRNRDDEER</sequence>
<evidence type="ECO:0000259" key="6">
    <source>
        <dbReference type="Pfam" id="PF10672"/>
    </source>
</evidence>
<feature type="compositionally biased region" description="Acidic residues" evidence="4">
    <location>
        <begin position="470"/>
        <end position="481"/>
    </location>
</feature>
<evidence type="ECO:0000313" key="8">
    <source>
        <dbReference type="Proteomes" id="UP000007939"/>
    </source>
</evidence>
<dbReference type="eggNOG" id="COG1092">
    <property type="taxonomic scope" value="Bacteria"/>
</dbReference>
<feature type="compositionally biased region" description="Basic residues" evidence="4">
    <location>
        <begin position="419"/>
        <end position="428"/>
    </location>
</feature>
<dbReference type="Gene3D" id="3.40.50.150">
    <property type="entry name" value="Vaccinia Virus protein VP39"/>
    <property type="match status" value="1"/>
</dbReference>
<gene>
    <name evidence="7" type="ordered locus">Spico_0953</name>
</gene>
<evidence type="ECO:0000256" key="3">
    <source>
        <dbReference type="ARBA" id="ARBA00022691"/>
    </source>
</evidence>
<dbReference type="HOGENOM" id="CLU_323350_0_0_12"/>
<evidence type="ECO:0000256" key="5">
    <source>
        <dbReference type="SAM" id="Phobius"/>
    </source>
</evidence>
<evidence type="ECO:0000313" key="7">
    <source>
        <dbReference type="EMBL" id="AEC02177.1"/>
    </source>
</evidence>
<proteinExistence type="predicted"/>
<keyword evidence="5" id="KW-0472">Membrane</keyword>
<dbReference type="CDD" id="cd02440">
    <property type="entry name" value="AdoMet_MTases"/>
    <property type="match status" value="1"/>
</dbReference>
<dbReference type="KEGG" id="scc:Spico_0953"/>
<feature type="region of interest" description="Disordered" evidence="4">
    <location>
        <begin position="419"/>
        <end position="865"/>
    </location>
</feature>
<dbReference type="InterPro" id="IPR029063">
    <property type="entry name" value="SAM-dependent_MTases_sf"/>
</dbReference>
<keyword evidence="3" id="KW-0949">S-adenosyl-L-methionine</keyword>
<organism evidence="7 8">
    <name type="scientific">Parasphaerochaeta coccoides (strain ATCC BAA-1237 / DSM 17374 / SPN1)</name>
    <name type="common">Sphaerochaeta coccoides</name>
    <dbReference type="NCBI Taxonomy" id="760011"/>
    <lineage>
        <taxon>Bacteria</taxon>
        <taxon>Pseudomonadati</taxon>
        <taxon>Spirochaetota</taxon>
        <taxon>Spirochaetia</taxon>
        <taxon>Spirochaetales</taxon>
        <taxon>Sphaerochaetaceae</taxon>
        <taxon>Parasphaerochaeta</taxon>
    </lineage>
</organism>
<keyword evidence="2 7" id="KW-0808">Transferase</keyword>
<keyword evidence="5" id="KW-0812">Transmembrane</keyword>
<keyword evidence="5" id="KW-1133">Transmembrane helix</keyword>
<feature type="domain" description="S-adenosylmethionine-dependent methyltransferase" evidence="6">
    <location>
        <begin position="181"/>
        <end position="340"/>
    </location>
</feature>